<reference evidence="2 3" key="1">
    <citation type="submission" date="2019-05" db="EMBL/GenBank/DDBJ databases">
        <title>Another draft genome of Portunus trituberculatus and its Hox gene families provides insights of decapod evolution.</title>
        <authorList>
            <person name="Jeong J.-H."/>
            <person name="Song I."/>
            <person name="Kim S."/>
            <person name="Choi T."/>
            <person name="Kim D."/>
            <person name="Ryu S."/>
            <person name="Kim W."/>
        </authorList>
    </citation>
    <scope>NUCLEOTIDE SEQUENCE [LARGE SCALE GENOMIC DNA]</scope>
    <source>
        <tissue evidence="2">Muscle</tissue>
    </source>
</reference>
<feature type="chain" id="PRO_5023131477" evidence="1">
    <location>
        <begin position="19"/>
        <end position="74"/>
    </location>
</feature>
<sequence length="74" mass="8447">MRLFMATLVVVEWGGASREGVDGRVACTCTADKVDRSKVIHKIERCLNKVEFEEYGKEHALASMTDLRLPFRKF</sequence>
<evidence type="ECO:0000256" key="1">
    <source>
        <dbReference type="SAM" id="SignalP"/>
    </source>
</evidence>
<proteinExistence type="predicted"/>
<evidence type="ECO:0000313" key="3">
    <source>
        <dbReference type="Proteomes" id="UP000324222"/>
    </source>
</evidence>
<gene>
    <name evidence="2" type="ORF">E2C01_043198</name>
</gene>
<protein>
    <submittedName>
        <fullName evidence="2">Uncharacterized protein</fullName>
    </submittedName>
</protein>
<comment type="caution">
    <text evidence="2">The sequence shown here is derived from an EMBL/GenBank/DDBJ whole genome shotgun (WGS) entry which is preliminary data.</text>
</comment>
<dbReference type="AlphaFoldDB" id="A0A5B7FVN5"/>
<accession>A0A5B7FVN5</accession>
<dbReference type="EMBL" id="VSRR010008851">
    <property type="protein sequence ID" value="MPC49399.1"/>
    <property type="molecule type" value="Genomic_DNA"/>
</dbReference>
<evidence type="ECO:0000313" key="2">
    <source>
        <dbReference type="EMBL" id="MPC49399.1"/>
    </source>
</evidence>
<name>A0A5B7FVN5_PORTR</name>
<feature type="signal peptide" evidence="1">
    <location>
        <begin position="1"/>
        <end position="18"/>
    </location>
</feature>
<keyword evidence="1" id="KW-0732">Signal</keyword>
<keyword evidence="3" id="KW-1185">Reference proteome</keyword>
<dbReference type="Proteomes" id="UP000324222">
    <property type="component" value="Unassembled WGS sequence"/>
</dbReference>
<organism evidence="2 3">
    <name type="scientific">Portunus trituberculatus</name>
    <name type="common">Swimming crab</name>
    <name type="synonym">Neptunus trituberculatus</name>
    <dbReference type="NCBI Taxonomy" id="210409"/>
    <lineage>
        <taxon>Eukaryota</taxon>
        <taxon>Metazoa</taxon>
        <taxon>Ecdysozoa</taxon>
        <taxon>Arthropoda</taxon>
        <taxon>Crustacea</taxon>
        <taxon>Multicrustacea</taxon>
        <taxon>Malacostraca</taxon>
        <taxon>Eumalacostraca</taxon>
        <taxon>Eucarida</taxon>
        <taxon>Decapoda</taxon>
        <taxon>Pleocyemata</taxon>
        <taxon>Brachyura</taxon>
        <taxon>Eubrachyura</taxon>
        <taxon>Portunoidea</taxon>
        <taxon>Portunidae</taxon>
        <taxon>Portuninae</taxon>
        <taxon>Portunus</taxon>
    </lineage>
</organism>